<dbReference type="GO" id="GO:0005096">
    <property type="term" value="F:GTPase activator activity"/>
    <property type="evidence" value="ECO:0007669"/>
    <property type="project" value="TreeGrafter"/>
</dbReference>
<keyword evidence="3" id="KW-1185">Reference proteome</keyword>
<dbReference type="Gene3D" id="1.10.555.10">
    <property type="entry name" value="Rho GTPase activation protein"/>
    <property type="match status" value="1"/>
</dbReference>
<dbReference type="Bgee" id="ENSSSAG00000005145">
    <property type="expression patterns" value="Expressed in head kidney and 24 other cell types or tissues"/>
</dbReference>
<name>A0A1S3SNN5_SALSA</name>
<sequence>MKFIERNVMRLAVVQHLRATYGIKTKNWNKNKSHTNCKLTVSHSVKVFGVPLESLPQYNVENGSVPCFLMDACTSLLEHVDTEGLFRKSGSIVRLKALRAKLDKGEECLSTALPCDVAGLVKQFFRELPDPVLPTELHDAFLKAQQLPTEEERTSATLLLSCVLPDRNMSILHYFFTFLHKVSQRSGVNKMDSSNLSVILAPNLLHAGDGADKMNASTEKRLKQQAAVVHCLIERALDFGVVPQFIMEKIPALLGCEAVLSPTLDGLEELDTNSGTKRRHRRSLGDMVNGARNKLKTNRTPTNTPQSDGYVFSSTPVIITPNSKRKLPLESGQSYGSSKKRRSIKKNLVLELLPNALFGGSSTPVPGYMDPGASESLNSSQNALSSIGRSSRQCASSARRKSKRLSHRHVVNRVESGKAGCFSPKVTKKENVCKSLRLRFSLGKSSRDPKEGSESIGWRLATQESTTSFRFTKDAEFSPTVLQNKSSSNGSKFYSKSEDNLLTPQCDDGSALRTSWSGETADEGLVLGGGSFTDTPMNMCLNNNYYSEPAIVVAKPPMVASFPKKLCCGSSAESLESEGSFSQSQTGPTLLKLKRAFTESGSDLQAVPRGHSAPSGEDKASQPENTETDSTPSQSSTLKGASPNKESSSMPTPHRCLADDQNITFGQIKFVPLSLLSIDSTLFEVGGCGSLSEKACDRSLCAGDSGDRSVEEEAETVADQVNCSRLIDALDIQSPAHFTRSMAAGVQTTPYRASGLEYFQELNTPLPPMGTVSVMVDDNVAVASPEPSTHPQRQEHQQVEQPSPSTLETCRVRVADHIQRFNKLVLYSPKSQAKAVRSPLKFQRTPVRQSVRRINSLLVDRRPAVVGNTSSRAQDTPTPVGKAVSLESGLSAGAQLQPYQCQADNQRGLTNDKGRSTKTRPPPVPPKKTASIIRKPRNCALGDVTNKLQPKAKGDTPIKNSPGGEGQKSVVQQVAEKDVCCYRGSPRNPLNDCRLLSATKPIDL</sequence>
<feature type="domain" description="Rho-GAP" evidence="2">
    <location>
        <begin position="50"/>
        <end position="240"/>
    </location>
</feature>
<dbReference type="Proteomes" id="UP001652741">
    <property type="component" value="Chromosome ssa09"/>
</dbReference>
<feature type="compositionally biased region" description="Polar residues" evidence="1">
    <location>
        <begin position="375"/>
        <end position="388"/>
    </location>
</feature>
<dbReference type="InterPro" id="IPR042869">
    <property type="entry name" value="ARHGAP11A/B"/>
</dbReference>
<feature type="region of interest" description="Disordered" evidence="1">
    <location>
        <begin position="783"/>
        <end position="805"/>
    </location>
</feature>
<dbReference type="OrthoDB" id="410651at2759"/>
<feature type="region of interest" description="Disordered" evidence="1">
    <location>
        <begin position="601"/>
        <end position="656"/>
    </location>
</feature>
<feature type="compositionally biased region" description="Polar residues" evidence="1">
    <location>
        <begin position="898"/>
        <end position="909"/>
    </location>
</feature>
<accession>A0A1S3SNN5</accession>
<dbReference type="RefSeq" id="XP_014065947.1">
    <property type="nucleotide sequence ID" value="XM_014210472.2"/>
</dbReference>
<dbReference type="GO" id="GO:0007165">
    <property type="term" value="P:signal transduction"/>
    <property type="evidence" value="ECO:0007669"/>
    <property type="project" value="InterPro"/>
</dbReference>
<evidence type="ECO:0000313" key="4">
    <source>
        <dbReference type="RefSeq" id="XP_014065947.1"/>
    </source>
</evidence>
<dbReference type="OMA" id="KCITMAP"/>
<dbReference type="PANTHER" id="PTHR15670">
    <property type="entry name" value="RHO GTPASE ACTIVATING PROTEIN 11A"/>
    <property type="match status" value="1"/>
</dbReference>
<feature type="region of interest" description="Disordered" evidence="1">
    <location>
        <begin position="945"/>
        <end position="971"/>
    </location>
</feature>
<dbReference type="CDD" id="cd04394">
    <property type="entry name" value="RhoGAP-ARHGAP11A"/>
    <property type="match status" value="1"/>
</dbReference>
<feature type="region of interest" description="Disordered" evidence="1">
    <location>
        <begin position="369"/>
        <end position="406"/>
    </location>
</feature>
<dbReference type="PaxDb" id="8030-ENSSSAP00000010350"/>
<feature type="region of interest" description="Disordered" evidence="1">
    <location>
        <begin position="270"/>
        <end position="314"/>
    </location>
</feature>
<dbReference type="PROSITE" id="PS50238">
    <property type="entry name" value="RHOGAP"/>
    <property type="match status" value="1"/>
</dbReference>
<evidence type="ECO:0000259" key="2">
    <source>
        <dbReference type="PROSITE" id="PS50238"/>
    </source>
</evidence>
<evidence type="ECO:0000313" key="3">
    <source>
        <dbReference type="Proteomes" id="UP001652741"/>
    </source>
</evidence>
<dbReference type="SMART" id="SM00324">
    <property type="entry name" value="RhoGAP"/>
    <property type="match status" value="1"/>
</dbReference>
<feature type="compositionally biased region" description="Polar residues" evidence="1">
    <location>
        <begin position="298"/>
        <end position="314"/>
    </location>
</feature>
<reference evidence="4" key="1">
    <citation type="submission" date="2025-08" db="UniProtKB">
        <authorList>
            <consortium name="RefSeq"/>
        </authorList>
    </citation>
    <scope>IDENTIFICATION</scope>
</reference>
<dbReference type="KEGG" id="sasa:106610844"/>
<dbReference type="AlphaFoldDB" id="A0A1S3SNN5"/>
<gene>
    <name evidence="4" type="primary">LOC106610844</name>
</gene>
<protein>
    <submittedName>
        <fullName evidence="4">Rho GTPase-activating protein 11A isoform X1</fullName>
    </submittedName>
</protein>
<dbReference type="SUPFAM" id="SSF48350">
    <property type="entry name" value="GTPase activation domain, GAP"/>
    <property type="match status" value="1"/>
</dbReference>
<proteinExistence type="predicted"/>
<evidence type="ECO:0000256" key="1">
    <source>
        <dbReference type="SAM" id="MobiDB-lite"/>
    </source>
</evidence>
<dbReference type="Pfam" id="PF00620">
    <property type="entry name" value="RhoGAP"/>
    <property type="match status" value="1"/>
</dbReference>
<dbReference type="STRING" id="8030.ENSSSAP00000010350"/>
<dbReference type="InterPro" id="IPR000198">
    <property type="entry name" value="RhoGAP_dom"/>
</dbReference>
<feature type="region of interest" description="Disordered" evidence="1">
    <location>
        <begin position="898"/>
        <end position="930"/>
    </location>
</feature>
<dbReference type="InterPro" id="IPR008936">
    <property type="entry name" value="Rho_GTPase_activation_prot"/>
</dbReference>
<organism evidence="3 4">
    <name type="scientific">Salmo salar</name>
    <name type="common">Atlantic salmon</name>
    <dbReference type="NCBI Taxonomy" id="8030"/>
    <lineage>
        <taxon>Eukaryota</taxon>
        <taxon>Metazoa</taxon>
        <taxon>Chordata</taxon>
        <taxon>Craniata</taxon>
        <taxon>Vertebrata</taxon>
        <taxon>Euteleostomi</taxon>
        <taxon>Actinopterygii</taxon>
        <taxon>Neopterygii</taxon>
        <taxon>Teleostei</taxon>
        <taxon>Protacanthopterygii</taxon>
        <taxon>Salmoniformes</taxon>
        <taxon>Salmonidae</taxon>
        <taxon>Salmoninae</taxon>
        <taxon>Salmo</taxon>
    </lineage>
</organism>
<dbReference type="PANTHER" id="PTHR15670:SF4">
    <property type="entry name" value="RHO GTPASE-ACTIVATING PROTEIN 11A"/>
    <property type="match status" value="1"/>
</dbReference>
<dbReference type="GeneID" id="106610844"/>
<feature type="compositionally biased region" description="Polar residues" evidence="1">
    <location>
        <begin position="622"/>
        <end position="651"/>
    </location>
</feature>